<dbReference type="SUPFAM" id="SSF47175">
    <property type="entry name" value="Cytochromes"/>
    <property type="match status" value="1"/>
</dbReference>
<dbReference type="InterPro" id="IPR010980">
    <property type="entry name" value="Cyt_c/b562"/>
</dbReference>
<accession>A0A841K273</accession>
<keyword evidence="8" id="KW-0732">Signal</keyword>
<dbReference type="GO" id="GO:0020037">
    <property type="term" value="F:heme binding"/>
    <property type="evidence" value="ECO:0007669"/>
    <property type="project" value="InterPro"/>
</dbReference>
<organism evidence="9 10">
    <name type="scientific">Chelatococcus composti</name>
    <dbReference type="NCBI Taxonomy" id="1743235"/>
    <lineage>
        <taxon>Bacteria</taxon>
        <taxon>Pseudomonadati</taxon>
        <taxon>Pseudomonadota</taxon>
        <taxon>Alphaproteobacteria</taxon>
        <taxon>Hyphomicrobiales</taxon>
        <taxon>Chelatococcaceae</taxon>
        <taxon>Chelatococcus</taxon>
    </lineage>
</organism>
<feature type="binding site" description="covalent" evidence="7">
    <location>
        <position position="135"/>
    </location>
    <ligand>
        <name>heme c</name>
        <dbReference type="ChEBI" id="CHEBI:61717"/>
    </ligand>
</feature>
<keyword evidence="1" id="KW-0813">Transport</keyword>
<proteinExistence type="predicted"/>
<gene>
    <name evidence="9" type="ORF">HNQ73_000043</name>
</gene>
<dbReference type="Proteomes" id="UP000588017">
    <property type="component" value="Unassembled WGS sequence"/>
</dbReference>
<dbReference type="InterPro" id="IPR012127">
    <property type="entry name" value="Cyt_c_prime"/>
</dbReference>
<dbReference type="RefSeq" id="WP_183331085.1">
    <property type="nucleotide sequence ID" value="NZ_BMHX01000001.1"/>
</dbReference>
<evidence type="ECO:0000256" key="2">
    <source>
        <dbReference type="ARBA" id="ARBA00022617"/>
    </source>
</evidence>
<keyword evidence="10" id="KW-1185">Reference proteome</keyword>
<dbReference type="Pfam" id="PF01322">
    <property type="entry name" value="Cytochrom_C_2"/>
    <property type="match status" value="1"/>
</dbReference>
<comment type="PTM">
    <text evidence="7">Binds 1 heme group per subunit.</text>
</comment>
<keyword evidence="3 6" id="KW-0479">Metal-binding</keyword>
<evidence type="ECO:0000256" key="1">
    <source>
        <dbReference type="ARBA" id="ARBA00022448"/>
    </source>
</evidence>
<dbReference type="AlphaFoldDB" id="A0A841K273"/>
<feature type="chain" id="PRO_5032862744" evidence="8">
    <location>
        <begin position="21"/>
        <end position="144"/>
    </location>
</feature>
<evidence type="ECO:0000313" key="10">
    <source>
        <dbReference type="Proteomes" id="UP000588017"/>
    </source>
</evidence>
<feature type="signal peptide" evidence="8">
    <location>
        <begin position="1"/>
        <end position="20"/>
    </location>
</feature>
<evidence type="ECO:0000256" key="7">
    <source>
        <dbReference type="PIRSR" id="PIRSR000027-2"/>
    </source>
</evidence>
<dbReference type="GO" id="GO:0005506">
    <property type="term" value="F:iron ion binding"/>
    <property type="evidence" value="ECO:0007669"/>
    <property type="project" value="InterPro"/>
</dbReference>
<evidence type="ECO:0000256" key="4">
    <source>
        <dbReference type="ARBA" id="ARBA00022982"/>
    </source>
</evidence>
<dbReference type="PROSITE" id="PS51009">
    <property type="entry name" value="CYTCII"/>
    <property type="match status" value="1"/>
</dbReference>
<evidence type="ECO:0000256" key="6">
    <source>
        <dbReference type="PIRSR" id="PIRSR000027-1"/>
    </source>
</evidence>
<keyword evidence="4" id="KW-0249">Electron transport</keyword>
<sequence>MKRIVTAVAVAVIGATAALAQENVIGQRQQLMKDAGAATRTGAAMVKGEAPFELEKARQVLSTYVTVAEKGVTLFPAGSNVGETTAAPAVWQDEAGFKAAFAKFEADAKQGLETTKDLDSFKVAFGTVTKNCGGCHETFRVKKN</sequence>
<dbReference type="GO" id="GO:0009055">
    <property type="term" value="F:electron transfer activity"/>
    <property type="evidence" value="ECO:0007669"/>
    <property type="project" value="InterPro"/>
</dbReference>
<comment type="caution">
    <text evidence="9">The sequence shown here is derived from an EMBL/GenBank/DDBJ whole genome shotgun (WGS) entry which is preliminary data.</text>
</comment>
<dbReference type="GO" id="GO:0022900">
    <property type="term" value="P:electron transport chain"/>
    <property type="evidence" value="ECO:0007669"/>
    <property type="project" value="InterPro"/>
</dbReference>
<keyword evidence="2 7" id="KW-0349">Heme</keyword>
<feature type="binding site" description="axial binding residue" evidence="6">
    <location>
        <position position="136"/>
    </location>
    <ligand>
        <name>heme c</name>
        <dbReference type="ChEBI" id="CHEBI:61717"/>
    </ligand>
    <ligandPart>
        <name>Fe</name>
        <dbReference type="ChEBI" id="CHEBI:18248"/>
    </ligandPart>
</feature>
<dbReference type="GO" id="GO:0042597">
    <property type="term" value="C:periplasmic space"/>
    <property type="evidence" value="ECO:0007669"/>
    <property type="project" value="InterPro"/>
</dbReference>
<dbReference type="PIRSF" id="PIRSF000027">
    <property type="entry name" value="Cytc_c_prime"/>
    <property type="match status" value="1"/>
</dbReference>
<dbReference type="EMBL" id="JACHEH010000001">
    <property type="protein sequence ID" value="MBB6166435.1"/>
    <property type="molecule type" value="Genomic_DNA"/>
</dbReference>
<dbReference type="Gene3D" id="1.20.120.10">
    <property type="entry name" value="Cytochrome c/b562"/>
    <property type="match status" value="1"/>
</dbReference>
<evidence type="ECO:0000256" key="8">
    <source>
        <dbReference type="SAM" id="SignalP"/>
    </source>
</evidence>
<name>A0A841K273_9HYPH</name>
<keyword evidence="5 6" id="KW-0408">Iron</keyword>
<reference evidence="9 10" key="1">
    <citation type="submission" date="2020-08" db="EMBL/GenBank/DDBJ databases">
        <title>Genomic Encyclopedia of Type Strains, Phase IV (KMG-IV): sequencing the most valuable type-strain genomes for metagenomic binning, comparative biology and taxonomic classification.</title>
        <authorList>
            <person name="Goeker M."/>
        </authorList>
    </citation>
    <scope>NUCLEOTIDE SEQUENCE [LARGE SCALE GENOMIC DNA]</scope>
    <source>
        <strain evidence="9 10">DSM 101465</strain>
    </source>
</reference>
<evidence type="ECO:0000313" key="9">
    <source>
        <dbReference type="EMBL" id="MBB6166435.1"/>
    </source>
</evidence>
<evidence type="ECO:0000256" key="3">
    <source>
        <dbReference type="ARBA" id="ARBA00022723"/>
    </source>
</evidence>
<feature type="binding site" description="covalent" evidence="7">
    <location>
        <position position="132"/>
    </location>
    <ligand>
        <name>heme c</name>
        <dbReference type="ChEBI" id="CHEBI:61717"/>
    </ligand>
</feature>
<dbReference type="InterPro" id="IPR002321">
    <property type="entry name" value="Cyt_c_II"/>
</dbReference>
<evidence type="ECO:0000256" key="5">
    <source>
        <dbReference type="ARBA" id="ARBA00023004"/>
    </source>
</evidence>
<protein>
    <submittedName>
        <fullName evidence="9">Cytochrome c556</fullName>
    </submittedName>
</protein>